<reference evidence="3 4" key="1">
    <citation type="submission" date="2015-09" db="EMBL/GenBank/DDBJ databases">
        <title>Draft genome sequence of Kouleothrix aurantiaca JCM 19913.</title>
        <authorList>
            <person name="Hemp J."/>
        </authorList>
    </citation>
    <scope>NUCLEOTIDE SEQUENCE [LARGE SCALE GENOMIC DNA]</scope>
    <source>
        <strain evidence="3 4">COM-B</strain>
    </source>
</reference>
<dbReference type="AlphaFoldDB" id="A0A0P9D7E6"/>
<evidence type="ECO:0000256" key="1">
    <source>
        <dbReference type="SAM" id="SignalP"/>
    </source>
</evidence>
<gene>
    <name evidence="3" type="ORF">SE17_37780</name>
</gene>
<dbReference type="Pfam" id="PF00498">
    <property type="entry name" value="FHA"/>
    <property type="match status" value="1"/>
</dbReference>
<dbReference type="EMBL" id="LJCR01002610">
    <property type="protein sequence ID" value="KPV48490.1"/>
    <property type="molecule type" value="Genomic_DNA"/>
</dbReference>
<accession>A0A0P9D7E6</accession>
<dbReference type="CDD" id="cd00060">
    <property type="entry name" value="FHA"/>
    <property type="match status" value="1"/>
</dbReference>
<evidence type="ECO:0000259" key="2">
    <source>
        <dbReference type="PROSITE" id="PS50006"/>
    </source>
</evidence>
<name>A0A0P9D7E6_9CHLR</name>
<dbReference type="Gene3D" id="2.60.200.20">
    <property type="match status" value="1"/>
</dbReference>
<evidence type="ECO:0000313" key="3">
    <source>
        <dbReference type="EMBL" id="KPV48490.1"/>
    </source>
</evidence>
<evidence type="ECO:0000313" key="4">
    <source>
        <dbReference type="Proteomes" id="UP000050509"/>
    </source>
</evidence>
<keyword evidence="4" id="KW-1185">Reference proteome</keyword>
<dbReference type="PROSITE" id="PS50006">
    <property type="entry name" value="FHA_DOMAIN"/>
    <property type="match status" value="1"/>
</dbReference>
<comment type="caution">
    <text evidence="3">The sequence shown here is derived from an EMBL/GenBank/DDBJ whole genome shotgun (WGS) entry which is preliminary data.</text>
</comment>
<dbReference type="SMART" id="SM00240">
    <property type="entry name" value="FHA"/>
    <property type="match status" value="1"/>
</dbReference>
<proteinExistence type="predicted"/>
<protein>
    <recommendedName>
        <fullName evidence="2">FHA domain-containing protein</fullName>
    </recommendedName>
</protein>
<dbReference type="InterPro" id="IPR008984">
    <property type="entry name" value="SMAD_FHA_dom_sf"/>
</dbReference>
<feature type="signal peptide" evidence="1">
    <location>
        <begin position="1"/>
        <end position="20"/>
    </location>
</feature>
<sequence>VPFALIVASSGAALPLPAGAQAVIGRSDPVSNFYPDVDLNPHGALDNGVGRRHVRLLVQNGQVMVEDMDSTNGTVLNGQKLLPRQPQPLRSGDQLVAGKLLLRYQE</sequence>
<dbReference type="SUPFAM" id="SSF49879">
    <property type="entry name" value="SMAD/FHA domain"/>
    <property type="match status" value="1"/>
</dbReference>
<feature type="chain" id="PRO_5006156117" description="FHA domain-containing protein" evidence="1">
    <location>
        <begin position="21"/>
        <end position="106"/>
    </location>
</feature>
<feature type="non-terminal residue" evidence="3">
    <location>
        <position position="1"/>
    </location>
</feature>
<keyword evidence="1" id="KW-0732">Signal</keyword>
<organism evidence="3 4">
    <name type="scientific">Kouleothrix aurantiaca</name>
    <dbReference type="NCBI Taxonomy" id="186479"/>
    <lineage>
        <taxon>Bacteria</taxon>
        <taxon>Bacillati</taxon>
        <taxon>Chloroflexota</taxon>
        <taxon>Chloroflexia</taxon>
        <taxon>Chloroflexales</taxon>
        <taxon>Roseiflexineae</taxon>
        <taxon>Roseiflexaceae</taxon>
        <taxon>Kouleothrix</taxon>
    </lineage>
</organism>
<feature type="domain" description="FHA" evidence="2">
    <location>
        <begin position="22"/>
        <end position="81"/>
    </location>
</feature>
<dbReference type="InterPro" id="IPR000253">
    <property type="entry name" value="FHA_dom"/>
</dbReference>
<dbReference type="Proteomes" id="UP000050509">
    <property type="component" value="Unassembled WGS sequence"/>
</dbReference>